<evidence type="ECO:0000313" key="3">
    <source>
        <dbReference type="Proteomes" id="UP000326565"/>
    </source>
</evidence>
<feature type="transmembrane region" description="Helical" evidence="1">
    <location>
        <begin position="44"/>
        <end position="64"/>
    </location>
</feature>
<dbReference type="AlphaFoldDB" id="A0A5N5WVH5"/>
<name>A0A5N5WVH5_9EURO</name>
<keyword evidence="1" id="KW-0472">Membrane</keyword>
<proteinExistence type="predicted"/>
<keyword evidence="1" id="KW-0812">Transmembrane</keyword>
<protein>
    <submittedName>
        <fullName evidence="2">Uncharacterized protein</fullName>
    </submittedName>
</protein>
<evidence type="ECO:0000256" key="1">
    <source>
        <dbReference type="SAM" id="Phobius"/>
    </source>
</evidence>
<dbReference type="EMBL" id="ML732245">
    <property type="protein sequence ID" value="KAB8072533.1"/>
    <property type="molecule type" value="Genomic_DNA"/>
</dbReference>
<accession>A0A5N5WVH5</accession>
<dbReference type="Proteomes" id="UP000326565">
    <property type="component" value="Unassembled WGS sequence"/>
</dbReference>
<evidence type="ECO:0000313" key="2">
    <source>
        <dbReference type="EMBL" id="KAB8072533.1"/>
    </source>
</evidence>
<gene>
    <name evidence="2" type="ORF">BDV29DRAFT_177232</name>
</gene>
<keyword evidence="3" id="KW-1185">Reference proteome</keyword>
<organism evidence="2 3">
    <name type="scientific">Aspergillus leporis</name>
    <dbReference type="NCBI Taxonomy" id="41062"/>
    <lineage>
        <taxon>Eukaryota</taxon>
        <taxon>Fungi</taxon>
        <taxon>Dikarya</taxon>
        <taxon>Ascomycota</taxon>
        <taxon>Pezizomycotina</taxon>
        <taxon>Eurotiomycetes</taxon>
        <taxon>Eurotiomycetidae</taxon>
        <taxon>Eurotiales</taxon>
        <taxon>Aspergillaceae</taxon>
        <taxon>Aspergillus</taxon>
        <taxon>Aspergillus subgen. Circumdati</taxon>
    </lineage>
</organism>
<keyword evidence="1" id="KW-1133">Transmembrane helix</keyword>
<reference evidence="2 3" key="1">
    <citation type="submission" date="2019-04" db="EMBL/GenBank/DDBJ databases">
        <title>Friends and foes A comparative genomics study of 23 Aspergillus species from section Flavi.</title>
        <authorList>
            <consortium name="DOE Joint Genome Institute"/>
            <person name="Kjaerbolling I."/>
            <person name="Vesth T."/>
            <person name="Frisvad J.C."/>
            <person name="Nybo J.L."/>
            <person name="Theobald S."/>
            <person name="Kildgaard S."/>
            <person name="Isbrandt T."/>
            <person name="Kuo A."/>
            <person name="Sato A."/>
            <person name="Lyhne E.K."/>
            <person name="Kogle M.E."/>
            <person name="Wiebenga A."/>
            <person name="Kun R.S."/>
            <person name="Lubbers R.J."/>
            <person name="Makela M.R."/>
            <person name="Barry K."/>
            <person name="Chovatia M."/>
            <person name="Clum A."/>
            <person name="Daum C."/>
            <person name="Haridas S."/>
            <person name="He G."/>
            <person name="LaButti K."/>
            <person name="Lipzen A."/>
            <person name="Mondo S."/>
            <person name="Riley R."/>
            <person name="Salamov A."/>
            <person name="Simmons B.A."/>
            <person name="Magnuson J.K."/>
            <person name="Henrissat B."/>
            <person name="Mortensen U.H."/>
            <person name="Larsen T.O."/>
            <person name="Devries R.P."/>
            <person name="Grigoriev I.V."/>
            <person name="Machida M."/>
            <person name="Baker S.E."/>
            <person name="Andersen M.R."/>
        </authorList>
    </citation>
    <scope>NUCLEOTIDE SEQUENCE [LARGE SCALE GENOMIC DNA]</scope>
    <source>
        <strain evidence="2 3">CBS 151.66</strain>
    </source>
</reference>
<sequence length="70" mass="8442">MFYAEQVCSRFFIVCTYRYACMHACRWREGVVCLDTSMYGVRFYVPWSIMIFLILCFAFSYFWGTLLGRD</sequence>